<keyword evidence="2" id="KW-1017">Isopeptide bond</keyword>
<dbReference type="InterPro" id="IPR019559">
    <property type="entry name" value="Cullin_neddylation_domain"/>
</dbReference>
<dbReference type="InterPro" id="IPR021827">
    <property type="entry name" value="Nup186/Nup192/Nup205"/>
</dbReference>
<feature type="domain" description="Cullin family profile" evidence="7">
    <location>
        <begin position="2210"/>
        <end position="2453"/>
    </location>
</feature>
<evidence type="ECO:0000256" key="3">
    <source>
        <dbReference type="ARBA" id="ARBA00022843"/>
    </source>
</evidence>
<dbReference type="Pfam" id="PF11894">
    <property type="entry name" value="Nup192"/>
    <property type="match status" value="1"/>
</dbReference>
<dbReference type="FunFam" id="1.20.1310.10:FF:000044">
    <property type="entry name" value="Ubiquitin ligase subunit CulD, putative"/>
    <property type="match status" value="1"/>
</dbReference>
<dbReference type="FunFam" id="3.30.230.130:FF:000006">
    <property type="entry name" value="Cullin-4 like"/>
    <property type="match status" value="1"/>
</dbReference>
<reference evidence="8" key="2">
    <citation type="submission" date="2020-04" db="EMBL/GenBank/DDBJ databases">
        <authorList>
            <person name="Santos R.A.C."/>
            <person name="Steenwyk J.L."/>
            <person name="Rivero-Menendez O."/>
            <person name="Mead M.E."/>
            <person name="Silva L.P."/>
            <person name="Bastos R.W."/>
            <person name="Alastruey-Izquierdo A."/>
            <person name="Goldman G.H."/>
            <person name="Rokas A."/>
        </authorList>
    </citation>
    <scope>NUCLEOTIDE SEQUENCE</scope>
    <source>
        <strain evidence="8">CNM-CM6805</strain>
    </source>
</reference>
<reference evidence="8" key="1">
    <citation type="journal article" date="2020" name="bioRxiv">
        <title>Genomic and phenotypic heterogeneity of clinical isolates of the human pathogens Aspergillus fumigatus, Aspergillus lentulus and Aspergillus fumigatiaffinis.</title>
        <authorList>
            <person name="dos Santos R.A.C."/>
            <person name="Steenwyk J.L."/>
            <person name="Rivero-Menendez O."/>
            <person name="Mead M.E."/>
            <person name="Silva L.P."/>
            <person name="Bastos R.W."/>
            <person name="Alastruey-Izquierdo A."/>
            <person name="Goldman G.H."/>
            <person name="Rokas A."/>
        </authorList>
    </citation>
    <scope>NUCLEOTIDE SEQUENCE</scope>
    <source>
        <strain evidence="8">CNM-CM6805</strain>
    </source>
</reference>
<dbReference type="GO" id="GO:0031625">
    <property type="term" value="F:ubiquitin protein ligase binding"/>
    <property type="evidence" value="ECO:0007669"/>
    <property type="project" value="InterPro"/>
</dbReference>
<comment type="similarity">
    <text evidence="1 4 5">Belongs to the cullin family.</text>
</comment>
<accession>A0A8H4GS73</accession>
<protein>
    <recommendedName>
        <fullName evidence="7">Cullin family profile domain-containing protein</fullName>
    </recommendedName>
</protein>
<dbReference type="FunFam" id="1.20.1310.10:FF:000049">
    <property type="entry name" value="Putative ubiquitin ligase subunit CulD"/>
    <property type="match status" value="1"/>
</dbReference>
<dbReference type="FunFam" id="1.20.1310.10:FF:000031">
    <property type="entry name" value="Ubiquitin ligase subunit CulD"/>
    <property type="match status" value="1"/>
</dbReference>
<dbReference type="InterPro" id="IPR036317">
    <property type="entry name" value="Cullin_homology_sf"/>
</dbReference>
<dbReference type="InterPro" id="IPR016159">
    <property type="entry name" value="Cullin_repeat-like_dom_sf"/>
</dbReference>
<dbReference type="SMART" id="SM00884">
    <property type="entry name" value="Cullin_Nedd8"/>
    <property type="match status" value="1"/>
</dbReference>
<dbReference type="SUPFAM" id="SSF74788">
    <property type="entry name" value="Cullin repeat-like"/>
    <property type="match status" value="1"/>
</dbReference>
<dbReference type="InterPro" id="IPR036390">
    <property type="entry name" value="WH_DNA-bd_sf"/>
</dbReference>
<keyword evidence="3" id="KW-0832">Ubl conjugation</keyword>
<dbReference type="InterPro" id="IPR036388">
    <property type="entry name" value="WH-like_DNA-bd_sf"/>
</dbReference>
<dbReference type="SMART" id="SM00182">
    <property type="entry name" value="CULLIN"/>
    <property type="match status" value="1"/>
</dbReference>
<evidence type="ECO:0000256" key="1">
    <source>
        <dbReference type="ARBA" id="ARBA00006019"/>
    </source>
</evidence>
<dbReference type="InterPro" id="IPR059120">
    <property type="entry name" value="Cullin-like_AB"/>
</dbReference>
<dbReference type="Gene3D" id="1.10.10.10">
    <property type="entry name" value="Winged helix-like DNA-binding domain superfamily/Winged helix DNA-binding domain"/>
    <property type="match status" value="1"/>
</dbReference>
<evidence type="ECO:0000313" key="8">
    <source>
        <dbReference type="EMBL" id="KAF4227144.1"/>
    </source>
</evidence>
<evidence type="ECO:0000313" key="9">
    <source>
        <dbReference type="Proteomes" id="UP000653565"/>
    </source>
</evidence>
<name>A0A8H4GS73_9EURO</name>
<comment type="caution">
    <text evidence="8">The sequence shown here is derived from an EMBL/GenBank/DDBJ whole genome shotgun (WGS) entry which is preliminary data.</text>
</comment>
<evidence type="ECO:0000256" key="6">
    <source>
        <dbReference type="SAM" id="MobiDB-lite"/>
    </source>
</evidence>
<dbReference type="Pfam" id="PF26557">
    <property type="entry name" value="Cullin_AB"/>
    <property type="match status" value="1"/>
</dbReference>
<feature type="compositionally biased region" description="Low complexity" evidence="6">
    <location>
        <begin position="1722"/>
        <end position="1733"/>
    </location>
</feature>
<evidence type="ECO:0000256" key="4">
    <source>
        <dbReference type="PROSITE-ProRule" id="PRU00330"/>
    </source>
</evidence>
<dbReference type="PROSITE" id="PS50069">
    <property type="entry name" value="CULLIN_2"/>
    <property type="match status" value="1"/>
</dbReference>
<dbReference type="EMBL" id="JAAAPX010000199">
    <property type="protein sequence ID" value="KAF4227144.1"/>
    <property type="molecule type" value="Genomic_DNA"/>
</dbReference>
<dbReference type="GO" id="GO:0005643">
    <property type="term" value="C:nuclear pore"/>
    <property type="evidence" value="ECO:0007669"/>
    <property type="project" value="InterPro"/>
</dbReference>
<dbReference type="SUPFAM" id="SSF75632">
    <property type="entry name" value="Cullin homology domain"/>
    <property type="match status" value="1"/>
</dbReference>
<evidence type="ECO:0000256" key="2">
    <source>
        <dbReference type="ARBA" id="ARBA00022499"/>
    </source>
</evidence>
<dbReference type="PANTHER" id="PTHR11932">
    <property type="entry name" value="CULLIN"/>
    <property type="match status" value="1"/>
</dbReference>
<proteinExistence type="inferred from homology"/>
<keyword evidence="9" id="KW-1185">Reference proteome</keyword>
<dbReference type="FunFam" id="1.20.1310.10:FF:000035">
    <property type="entry name" value="Ubiquitin ligase subunit CulD, putative"/>
    <property type="match status" value="1"/>
</dbReference>
<dbReference type="Pfam" id="PF00888">
    <property type="entry name" value="Cullin"/>
    <property type="match status" value="1"/>
</dbReference>
<dbReference type="InterPro" id="IPR016158">
    <property type="entry name" value="Cullin_homology"/>
</dbReference>
<dbReference type="GO" id="GO:0006511">
    <property type="term" value="P:ubiquitin-dependent protein catabolic process"/>
    <property type="evidence" value="ECO:0007669"/>
    <property type="project" value="InterPro"/>
</dbReference>
<dbReference type="SUPFAM" id="SSF46785">
    <property type="entry name" value="Winged helix' DNA-binding domain"/>
    <property type="match status" value="1"/>
</dbReference>
<dbReference type="Proteomes" id="UP000653565">
    <property type="component" value="Unassembled WGS sequence"/>
</dbReference>
<sequence>MEDGDTLAGLRGLYQDLSALSDSSFVNIERLRVELEAHIEDFKKLLDKPSKNNTSRQAVLSGARLTLLNCATGKITVDDVEYSINQDFQQGALQLADALNIDELEAAVLFFAAQEEAQILDRPPLIAAIMRFHERRHFLLECLRLILQESFEVEREVTQALMQDMVAFVVEIKTGPLRNASLFARKCMKSMEDIEGWLLLLGEQIQKASIVGQVEDRDVMEAIEYQRSSLQQQHESLGAILCYFFKGPYTSPEDLRVLLNRLRKLERFDGLLLHYIPAMISSFVQHGSPERSNSYKEARSLHTAVTSIKDGQTWTIPTFHAAVIALWLAVYSGWDIDGPTSPVQGVDFEKEAEERTQMFMTALDDGGLDFLLAICSGVNNEEWGDPARRELVALLLKESAFAKLESEPCAGFLKTLLMENLEVFVESCIANMPDAVRKLKSEEDMQRLDQITALRDGLSSSLHRGLVEARTHLESFLMIIAFAFESRPDAAQEFWADPDGNLYGFIQWASKRQTVPRVSAFCELLCSISGGEENATAAHRFLTEEDKFLSSKFKRSTSMNWSQMFAELQLYATRVTEKPSASQAVLRARKSEPADMSEPESPVMLTCYLRLMGHLCKQSGSIREWMLHHPSFSIVSTLLTLCSGPIPTHLRATVFTTLAALMTDRTSHNGNEMWLSLDQWISGGAMSGPGLGKVPIVSNPLVWHEQQAFQKIGESFDQANAFVVLIYSLVSPTSDSAEYHLSLPFPESLGSSYRMPGIEPYIDFVMGQALSRKVPDLGERQTRLLTYNCLNFVITCLKSFNENIVTVLSQPAISSDSSLKTSSLTTYIRLHPFARVAEWLFNEDVIKAIFATAQQDASEVANAASDSIIVQCLVKSLEVMDLMLDLQSTYFHIVRPSIKSQAGGSRINVANSSLSAFEDSVLNNLSIIPALSLYCGAGHEQLTVTSMALLEKLSSSRKLNKLSSPEISKWQSSNKIVEVLSTEVDVDSVSRPLVSQMQPELRELELGARSPGYIIRESLLALLNSCLSMITDRPTIAHLLLGFSSVGTMLDISPNGLFSNRMSLLHAVIGFLQSYPDAMEGNILPWMVHLRRMAFEVLKHLWSSKIASAFTLLEMRSSRFLLSMFASQPIIGPDTPFDGLSVMNEEFWISESTSALAEFLLFRSYLYAYAATEIRSAAKLGSQTLQTEVLSTLLGNSTTETGETILNPTVFDLFDFADLDLSHRIPPPRLVFLDGIGFDVCAKSQADESLVLYNLAEVAELVQVRKEELLSSGQLRPQDEEQFLAEAEGLTLFIRATNQARQIAFNRYLALRSWTELITTMLACSEIEGGRKPTFILHSIQLVLPKLEAAIEEDLPEAIELARLAETLIGGLESTSTSTDGARRSGDIIDEKLHQLFQICIRGIFLASGNVQLRETFYNIGSQYISRIASADTVNQNLRHHSQQVIKTSGSNLIETTCDDAYAGQETCRVSALLFLNLLASLDRETDSTLAELISQSNYLSLFLDSIRALPVELKNTQANDTPALLSYYESLLSLLQRLCQTKNGATQVLKTGLFQAVRESRLFAADPDLGIDIDNPDALRKYYDLLGSVLRVIISAVFSRGLHNEQIMEQTRAFLAENRQSMVGIFKRFAKIGGVGTADHHGALSDLAKCYMTLISATNFLEEFLNLANAERLPSPRLYHSDRTGSMQQNSRGAPEQRSGKRKPIGKRKLSDQEEAAFRSQNSQQHPQQQQQATISELLSRNHTHGKGYPQQSPPSNKRPRLSSPSSYSRAPVSSQELHPPDKMYNFSNSEHRAGGAFAQSSPASTTVKPHFSNTSSRQSNFTPHTGAKRLVVKNLRTGSRLNQDSYFDKVWAQLDAALSAVFSGGKPEVSLEELYKGAENVCRQGRAVVLTQRLQDGCRAHVSGVLRDELLAKAADGSNVDTLRAVIDAWSAWKSKLVTIRWIFYYLDQSFLLHSKEFPVIREMGLIQFRNHIFSDPVLQPKILQGACDLVDADRNEDHAMMADSSLLRNAIDLFHGLDVYTTSFEPLLLSESKRFFSSWAQRESSGYLATFVENGHNLIAREVKRCELFSLNRSTKQKLSELLDRVLVADQESVLLNEKDVLGLLRTGNKIALEKLYTLLERRQLGTKLKPAFKNYIVEEGSQIVFDEEKEAEMVVRLLDFKAHLDDTWVNSFHRTEELGHALREAFATFMNKSRKSESTGGTDNVKTGEMIAKYVDRLLKGGWKLAPGRNMADVPLADEDAEINRQLDQVLDLFRFVNGKAVFEAFYKNDLARRLLMGRSASDDAEKSMLARLKTECGSTFTHNLESMFKDMDVARDEMAAYASIQRERRKPLPIDLNVSVLSASAWPSYPDVQVRIPPVVAEAIDDFETFYYNKYNGRKLNWKHQLAHCQLRANFSRGQKELVVSSFQAIVLLLFNDVPEGGSLSYAQIQEGTKLSDQELQRTLQSLACAKYRVLTKKPKGRDVNPTDEFSFNAGFTDSKFRIKINQIQLKETKEENKKTHERVAADRHLETQAAIVRIMKSRKQISHAELVAEVIKATRSRGVLDVAEIKNNIEKLIEKDYMERDTETSPNMYKYVA</sequence>
<dbReference type="InterPro" id="IPR001373">
    <property type="entry name" value="Cullin_N"/>
</dbReference>
<dbReference type="Gene3D" id="3.30.230.130">
    <property type="entry name" value="Cullin, Chain C, Domain 2"/>
    <property type="match status" value="1"/>
</dbReference>
<feature type="region of interest" description="Disordered" evidence="6">
    <location>
        <begin position="1677"/>
        <end position="1826"/>
    </location>
</feature>
<evidence type="ECO:0000259" key="7">
    <source>
        <dbReference type="PROSITE" id="PS50069"/>
    </source>
</evidence>
<evidence type="ECO:0000256" key="5">
    <source>
        <dbReference type="RuleBase" id="RU003829"/>
    </source>
</evidence>
<dbReference type="Gene3D" id="1.20.1310.10">
    <property type="entry name" value="Cullin Repeats"/>
    <property type="match status" value="4"/>
</dbReference>
<dbReference type="FunFam" id="1.10.10.10:FF:000014">
    <property type="entry name" value="Cullin 1"/>
    <property type="match status" value="1"/>
</dbReference>
<organism evidence="8 9">
    <name type="scientific">Aspergillus fumigatiaffinis</name>
    <dbReference type="NCBI Taxonomy" id="340414"/>
    <lineage>
        <taxon>Eukaryota</taxon>
        <taxon>Fungi</taxon>
        <taxon>Dikarya</taxon>
        <taxon>Ascomycota</taxon>
        <taxon>Pezizomycotina</taxon>
        <taxon>Eurotiomycetes</taxon>
        <taxon>Eurotiomycetidae</taxon>
        <taxon>Eurotiales</taxon>
        <taxon>Aspergillaceae</taxon>
        <taxon>Aspergillus</taxon>
        <taxon>Aspergillus subgen. Fumigati</taxon>
    </lineage>
</organism>
<feature type="compositionally biased region" description="Polar residues" evidence="6">
    <location>
        <begin position="1800"/>
        <end position="1825"/>
    </location>
</feature>
<dbReference type="InterPro" id="IPR045093">
    <property type="entry name" value="Cullin"/>
</dbReference>
<gene>
    <name evidence="8" type="ORF">CNMCM6805_003397</name>
</gene>
<feature type="compositionally biased region" description="Low complexity" evidence="6">
    <location>
        <begin position="1763"/>
        <end position="1776"/>
    </location>
</feature>
<dbReference type="Pfam" id="PF10557">
    <property type="entry name" value="Cullin_Nedd8"/>
    <property type="match status" value="1"/>
</dbReference>